<sequence>MEPTSSPDNARPSPGLSRFWQVLPEPDLPEPAETPADLLPGSPLGTFRSHPIPPLAPISSSSRHPSGADPFGLNRAPAASRRNPAPVPPDTGRAAPEEDRDTDHSVPSDELPGPSQDVQSQEPEGGPFGGFGLGGRTGRFGPSEHRDQEGDSPADAEPAAGPADRNPPDSGRDAAETAEDSDENGRDDMNGRAGAPGYAQTGEAGPEPAGDAAAEPSVPAEPARPASGWASVPGQAQPVTPTSGGPVSGVPVSPAYANPYSVADFTPDHPAGNLQPVSAQPVQAVPLPAAHQPEPADPAGSAPVSPAAPAPATVQASVQIPATRPPADPIVERAPEVPDFPGLPPAAEGGYGFNPTGYNLGRTPEAYGVASVTPAPVSAVPKPASFPSPVEQTPSFPPPGEQFSSLGETSLTIDVPARRSASLEDAEPVRRANRRSAHVEDSAPAAAVETVADEPLIGRSVWDEDAARHFRAAWHEVKAEFVDDPVTALTRAHDLLTDAVNELTEVLLAERDELDPLRGTGTPDTESMRMAMRGYREYLERILSL</sequence>
<evidence type="ECO:0000313" key="2">
    <source>
        <dbReference type="EMBL" id="SDT63096.1"/>
    </source>
</evidence>
<reference evidence="2 3" key="1">
    <citation type="submission" date="2016-10" db="EMBL/GenBank/DDBJ databases">
        <authorList>
            <person name="de Groot N.N."/>
        </authorList>
    </citation>
    <scope>NUCLEOTIDE SEQUENCE [LARGE SCALE GENOMIC DNA]</scope>
    <source>
        <strain evidence="2 3">DSM 43941</strain>
    </source>
</reference>
<dbReference type="RefSeq" id="WP_092546854.1">
    <property type="nucleotide sequence ID" value="NZ_BOMJ01000108.1"/>
</dbReference>
<gene>
    <name evidence="2" type="ORF">SAMN04489716_5012</name>
</gene>
<feature type="compositionally biased region" description="Basic and acidic residues" evidence="1">
    <location>
        <begin position="166"/>
        <end position="175"/>
    </location>
</feature>
<feature type="compositionally biased region" description="Low complexity" evidence="1">
    <location>
        <begin position="151"/>
        <end position="164"/>
    </location>
</feature>
<accession>A0A1H2BZA9</accession>
<dbReference type="OrthoDB" id="123178at2"/>
<feature type="compositionally biased region" description="Basic and acidic residues" evidence="1">
    <location>
        <begin position="95"/>
        <end position="107"/>
    </location>
</feature>
<feature type="compositionally biased region" description="Low complexity" evidence="1">
    <location>
        <begin position="380"/>
        <end position="390"/>
    </location>
</feature>
<organism evidence="2 3">
    <name type="scientific">Actinoplanes derwentensis</name>
    <dbReference type="NCBI Taxonomy" id="113562"/>
    <lineage>
        <taxon>Bacteria</taxon>
        <taxon>Bacillati</taxon>
        <taxon>Actinomycetota</taxon>
        <taxon>Actinomycetes</taxon>
        <taxon>Micromonosporales</taxon>
        <taxon>Micromonosporaceae</taxon>
        <taxon>Actinoplanes</taxon>
    </lineage>
</organism>
<feature type="compositionally biased region" description="Low complexity" evidence="1">
    <location>
        <begin position="202"/>
        <end position="227"/>
    </location>
</feature>
<name>A0A1H2BZA9_9ACTN</name>
<evidence type="ECO:0000256" key="1">
    <source>
        <dbReference type="SAM" id="MobiDB-lite"/>
    </source>
</evidence>
<feature type="region of interest" description="Disordered" evidence="1">
    <location>
        <begin position="1"/>
        <end position="348"/>
    </location>
</feature>
<feature type="compositionally biased region" description="Low complexity" evidence="1">
    <location>
        <begin position="238"/>
        <end position="254"/>
    </location>
</feature>
<protein>
    <submittedName>
        <fullName evidence="2">Uncharacterized protein</fullName>
    </submittedName>
</protein>
<feature type="compositionally biased region" description="Low complexity" evidence="1">
    <location>
        <begin position="75"/>
        <end position="84"/>
    </location>
</feature>
<feature type="compositionally biased region" description="Low complexity" evidence="1">
    <location>
        <begin position="275"/>
        <end position="318"/>
    </location>
</feature>
<keyword evidence="3" id="KW-1185">Reference proteome</keyword>
<dbReference type="EMBL" id="LT629758">
    <property type="protein sequence ID" value="SDT63096.1"/>
    <property type="molecule type" value="Genomic_DNA"/>
</dbReference>
<dbReference type="Proteomes" id="UP000198688">
    <property type="component" value="Chromosome I"/>
</dbReference>
<feature type="region of interest" description="Disordered" evidence="1">
    <location>
        <begin position="380"/>
        <end position="401"/>
    </location>
</feature>
<proteinExistence type="predicted"/>
<dbReference type="STRING" id="113562.SAMN04489716_5012"/>
<feature type="compositionally biased region" description="Gly residues" evidence="1">
    <location>
        <begin position="126"/>
        <end position="138"/>
    </location>
</feature>
<dbReference type="AlphaFoldDB" id="A0A1H2BZA9"/>
<evidence type="ECO:0000313" key="3">
    <source>
        <dbReference type="Proteomes" id="UP000198688"/>
    </source>
</evidence>